<dbReference type="PANTHER" id="PTHR15941:SF9">
    <property type="entry name" value="MYOZENIN-2"/>
    <property type="match status" value="1"/>
</dbReference>
<name>A0AAV2LH29_KNICA</name>
<evidence type="ECO:0000313" key="4">
    <source>
        <dbReference type="EMBL" id="CAL1601319.1"/>
    </source>
</evidence>
<organism evidence="4 5">
    <name type="scientific">Knipowitschia caucasica</name>
    <name type="common">Caucasian dwarf goby</name>
    <name type="synonym">Pomatoschistus caucasicus</name>
    <dbReference type="NCBI Taxonomy" id="637954"/>
    <lineage>
        <taxon>Eukaryota</taxon>
        <taxon>Metazoa</taxon>
        <taxon>Chordata</taxon>
        <taxon>Craniata</taxon>
        <taxon>Vertebrata</taxon>
        <taxon>Euteleostomi</taxon>
        <taxon>Actinopterygii</taxon>
        <taxon>Neopterygii</taxon>
        <taxon>Teleostei</taxon>
        <taxon>Neoteleostei</taxon>
        <taxon>Acanthomorphata</taxon>
        <taxon>Gobiaria</taxon>
        <taxon>Gobiiformes</taxon>
        <taxon>Gobioidei</taxon>
        <taxon>Gobiidae</taxon>
        <taxon>Gobiinae</taxon>
        <taxon>Knipowitschia</taxon>
    </lineage>
</organism>
<dbReference type="AlphaFoldDB" id="A0AAV2LH29"/>
<dbReference type="GO" id="GO:0030018">
    <property type="term" value="C:Z disc"/>
    <property type="evidence" value="ECO:0007669"/>
    <property type="project" value="InterPro"/>
</dbReference>
<dbReference type="GO" id="GO:0015629">
    <property type="term" value="C:actin cytoskeleton"/>
    <property type="evidence" value="ECO:0007669"/>
    <property type="project" value="TreeGrafter"/>
</dbReference>
<feature type="region of interest" description="Disordered" evidence="3">
    <location>
        <begin position="359"/>
        <end position="390"/>
    </location>
</feature>
<dbReference type="GO" id="GO:0031433">
    <property type="term" value="F:telethonin binding"/>
    <property type="evidence" value="ECO:0007669"/>
    <property type="project" value="TreeGrafter"/>
</dbReference>
<dbReference type="PANTHER" id="PTHR15941">
    <property type="entry name" value="MYOZENIN"/>
    <property type="match status" value="1"/>
</dbReference>
<feature type="compositionally biased region" description="Polar residues" evidence="3">
    <location>
        <begin position="274"/>
        <end position="287"/>
    </location>
</feature>
<proteinExistence type="inferred from homology"/>
<gene>
    <name evidence="4" type="ORF">KC01_LOCUS29309</name>
</gene>
<feature type="region of interest" description="Disordered" evidence="3">
    <location>
        <begin position="226"/>
        <end position="288"/>
    </location>
</feature>
<evidence type="ECO:0000256" key="3">
    <source>
        <dbReference type="SAM" id="MobiDB-lite"/>
    </source>
</evidence>
<dbReference type="GO" id="GO:0051373">
    <property type="term" value="F:FATZ binding"/>
    <property type="evidence" value="ECO:0007669"/>
    <property type="project" value="TreeGrafter"/>
</dbReference>
<evidence type="ECO:0000313" key="5">
    <source>
        <dbReference type="Proteomes" id="UP001497482"/>
    </source>
</evidence>
<evidence type="ECO:0000256" key="1">
    <source>
        <dbReference type="ARBA" id="ARBA00009126"/>
    </source>
</evidence>
<protein>
    <recommendedName>
        <fullName evidence="6">Myozenin 2b</fullName>
    </recommendedName>
</protein>
<accession>A0AAV2LH29</accession>
<feature type="region of interest" description="Disordered" evidence="3">
    <location>
        <begin position="23"/>
        <end position="59"/>
    </location>
</feature>
<dbReference type="GO" id="GO:0003779">
    <property type="term" value="F:actin binding"/>
    <property type="evidence" value="ECO:0007669"/>
    <property type="project" value="TreeGrafter"/>
</dbReference>
<comment type="similarity">
    <text evidence="1">Belongs to the myozenin family.</text>
</comment>
<evidence type="ECO:0000256" key="2">
    <source>
        <dbReference type="ARBA" id="ARBA00022553"/>
    </source>
</evidence>
<dbReference type="Proteomes" id="UP001497482">
    <property type="component" value="Chromosome 3"/>
</dbReference>
<dbReference type="InterPro" id="IPR008438">
    <property type="entry name" value="MYOZ"/>
</dbReference>
<sequence length="635" mass="70381">MAPLCLGIFYNVMYLPPGLDPDMTRTTGPHLEQGEAGNSHIGGTGSQRVQSSSGGGSSDVAPACVSFGISEEGAEQAQRWDSGSDTALCRPNQHRARHTRLSQSERHVKETKSKCKRIALLLTHAPNPCNKGALLFKKRRQRVEKYTFTSYGTGENKSTNNKTEDAEDLSEYNFVSTSDSELEEEYSVHQPQFENCCNWKSQHEMEGLPATQGKGALMFAQRRKRMDEIESENEELRSKGIPVEDVSSPQNNYSEEPVDYQDTSNVPSSLLHAQPTTNSFSLQQSRSPVLGRSLSMSLPRQRSMSSLSAVPQRQASMMEKSFKPPTPWEAASRSPIGSVDEAFMFPSGSSSIVSSVKAAGHRKSLPEPPEEWKRRVSLDPTPVTRDRSTDIQSKMSQFCTMSTSERKKRAAAICREVRGTDGDTLDLGKKLSTPKDIMLEELSLLSNRGSRLFKMRQRRSDKYTFESIQNEANSLLNNDFIDMNTHTVEITVDAPDQQNTNSATSVSDSAAEKLSADALHKCYHSPWEEAILSDPDLAETLRAGMPGPDPRLELPEYKCFNRVATPFGGFEKAPRGITFKLPGLDLNPPSYPELQEGLRRPTFNRTAQGWISEGTHIIVPTITLQPPAVPESDDL</sequence>
<reference evidence="4 5" key="1">
    <citation type="submission" date="2024-04" db="EMBL/GenBank/DDBJ databases">
        <authorList>
            <person name="Waldvogel A.-M."/>
            <person name="Schoenle A."/>
        </authorList>
    </citation>
    <scope>NUCLEOTIDE SEQUENCE [LARGE SCALE GENOMIC DNA]</scope>
</reference>
<dbReference type="EMBL" id="OZ035825">
    <property type="protein sequence ID" value="CAL1601319.1"/>
    <property type="molecule type" value="Genomic_DNA"/>
</dbReference>
<keyword evidence="2" id="KW-0597">Phosphoprotein</keyword>
<keyword evidence="5" id="KW-1185">Reference proteome</keyword>
<dbReference type="Pfam" id="PF05556">
    <property type="entry name" value="Calsarcin"/>
    <property type="match status" value="1"/>
</dbReference>
<feature type="region of interest" description="Disordered" evidence="3">
    <location>
        <begin position="75"/>
        <end position="109"/>
    </location>
</feature>
<evidence type="ECO:0008006" key="6">
    <source>
        <dbReference type="Google" id="ProtNLM"/>
    </source>
</evidence>